<dbReference type="PANTHER" id="PTHR43385">
    <property type="entry name" value="RIBOFLAVIN TRANSPORTER RIBJ"/>
    <property type="match status" value="1"/>
</dbReference>
<feature type="transmembrane region" description="Helical" evidence="6">
    <location>
        <begin position="299"/>
        <end position="318"/>
    </location>
</feature>
<evidence type="ECO:0000313" key="7">
    <source>
        <dbReference type="EMBL" id="CAF0966203.1"/>
    </source>
</evidence>
<evidence type="ECO:0000256" key="3">
    <source>
        <dbReference type="ARBA" id="ARBA00022692"/>
    </source>
</evidence>
<dbReference type="PANTHER" id="PTHR43385:SF1">
    <property type="entry name" value="RIBOFLAVIN TRANSPORTER RIBJ"/>
    <property type="match status" value="1"/>
</dbReference>
<dbReference type="OrthoDB" id="410267at2759"/>
<feature type="transmembrane region" description="Helical" evidence="6">
    <location>
        <begin position="12"/>
        <end position="32"/>
    </location>
</feature>
<protein>
    <submittedName>
        <fullName evidence="7">Uncharacterized protein</fullName>
    </submittedName>
</protein>
<evidence type="ECO:0000313" key="8">
    <source>
        <dbReference type="Proteomes" id="UP000663879"/>
    </source>
</evidence>
<organism evidence="7 8">
    <name type="scientific">Brachionus calyciflorus</name>
    <dbReference type="NCBI Taxonomy" id="104777"/>
    <lineage>
        <taxon>Eukaryota</taxon>
        <taxon>Metazoa</taxon>
        <taxon>Spiralia</taxon>
        <taxon>Gnathifera</taxon>
        <taxon>Rotifera</taxon>
        <taxon>Eurotatoria</taxon>
        <taxon>Monogononta</taxon>
        <taxon>Pseudotrocha</taxon>
        <taxon>Ploima</taxon>
        <taxon>Brachionidae</taxon>
        <taxon>Brachionus</taxon>
    </lineage>
</organism>
<feature type="transmembrane region" description="Helical" evidence="6">
    <location>
        <begin position="57"/>
        <end position="77"/>
    </location>
</feature>
<proteinExistence type="predicted"/>
<feature type="transmembrane region" description="Helical" evidence="6">
    <location>
        <begin position="89"/>
        <end position="114"/>
    </location>
</feature>
<reference evidence="7" key="1">
    <citation type="submission" date="2021-02" db="EMBL/GenBank/DDBJ databases">
        <authorList>
            <person name="Nowell W R."/>
        </authorList>
    </citation>
    <scope>NUCLEOTIDE SEQUENCE</scope>
    <source>
        <strain evidence="7">Ploen Becks lab</strain>
    </source>
</reference>
<feature type="transmembrane region" description="Helical" evidence="6">
    <location>
        <begin position="189"/>
        <end position="212"/>
    </location>
</feature>
<dbReference type="GO" id="GO:0016020">
    <property type="term" value="C:membrane"/>
    <property type="evidence" value="ECO:0007669"/>
    <property type="project" value="UniProtKB-SubCell"/>
</dbReference>
<feature type="transmembrane region" description="Helical" evidence="6">
    <location>
        <begin position="330"/>
        <end position="349"/>
    </location>
</feature>
<dbReference type="SUPFAM" id="SSF103473">
    <property type="entry name" value="MFS general substrate transporter"/>
    <property type="match status" value="1"/>
</dbReference>
<accession>A0A814EAK2</accession>
<evidence type="ECO:0000256" key="4">
    <source>
        <dbReference type="ARBA" id="ARBA00022989"/>
    </source>
</evidence>
<comment type="subcellular location">
    <subcellularLocation>
        <location evidence="1">Membrane</location>
        <topology evidence="1">Multi-pass membrane protein</topology>
    </subcellularLocation>
</comment>
<dbReference type="InterPro" id="IPR052983">
    <property type="entry name" value="MFS_Riboflavin_Transporter"/>
</dbReference>
<feature type="transmembrane region" description="Helical" evidence="6">
    <location>
        <begin position="403"/>
        <end position="426"/>
    </location>
</feature>
<keyword evidence="4 6" id="KW-1133">Transmembrane helix</keyword>
<dbReference type="Proteomes" id="UP000663879">
    <property type="component" value="Unassembled WGS sequence"/>
</dbReference>
<evidence type="ECO:0000256" key="2">
    <source>
        <dbReference type="ARBA" id="ARBA00022448"/>
    </source>
</evidence>
<feature type="transmembrane region" description="Helical" evidence="6">
    <location>
        <begin position="265"/>
        <end position="287"/>
    </location>
</feature>
<evidence type="ECO:0000256" key="1">
    <source>
        <dbReference type="ARBA" id="ARBA00004141"/>
    </source>
</evidence>
<gene>
    <name evidence="7" type="ORF">OXX778_LOCUS14679</name>
</gene>
<keyword evidence="2" id="KW-0813">Transport</keyword>
<keyword evidence="5 6" id="KW-0472">Membrane</keyword>
<dbReference type="EMBL" id="CAJNOC010003070">
    <property type="protein sequence ID" value="CAF0966203.1"/>
    <property type="molecule type" value="Genomic_DNA"/>
</dbReference>
<comment type="caution">
    <text evidence="7">The sequence shown here is derived from an EMBL/GenBank/DDBJ whole genome shotgun (WGS) entry which is preliminary data.</text>
</comment>
<dbReference type="AlphaFoldDB" id="A0A814EAK2"/>
<keyword evidence="3 6" id="KW-0812">Transmembrane</keyword>
<dbReference type="InterPro" id="IPR011701">
    <property type="entry name" value="MFS"/>
</dbReference>
<dbReference type="GO" id="GO:0022857">
    <property type="term" value="F:transmembrane transporter activity"/>
    <property type="evidence" value="ECO:0007669"/>
    <property type="project" value="InterPro"/>
</dbReference>
<dbReference type="InterPro" id="IPR036259">
    <property type="entry name" value="MFS_trans_sf"/>
</dbReference>
<name>A0A814EAK2_9BILA</name>
<evidence type="ECO:0000256" key="5">
    <source>
        <dbReference type="ARBA" id="ARBA00023136"/>
    </source>
</evidence>
<dbReference type="Pfam" id="PF07690">
    <property type="entry name" value="MFS_1"/>
    <property type="match status" value="1"/>
</dbReference>
<sequence length="434" mass="48821">MLHKLIPYEYKKWSTLLGGVLIHLALGSYYTFGNMSPYITSYLREYDEIDVRYSKSVWISTAHSLFMAAGTLLSGLLNSVFKINVKFTIFFESFLLTLITYGAMPGLGTGFAYIGPLSIAMKWFPNKKGLANSAILFGYGASAIFFDQVQTIYINPDNFSPDKAYSVKYPDEKYFSKLHTDLLERIPKVFIILAASYASLQIVGFSLLASYYTKEETITSINTEEEQVVNQTDAVQSSTDLNSLGVNYKSPNEGLTLAQAFRSPVYFILITIISTAFGASGFIVPFYKTFGLTFIENDKFLATVGSVCSIFNSTGRLFWGYLVDKLPFKVCYLILMTSIISLVSTIYLTKFIDSKEIYLVWVSTAKCFGQKNFTAIYGSTYVFDIPSSFLTAYLASFEEELGWFWLFFIGSCISLLGWIMGFVFYVKKSDGEDI</sequence>
<keyword evidence="8" id="KW-1185">Reference proteome</keyword>
<evidence type="ECO:0000256" key="6">
    <source>
        <dbReference type="SAM" id="Phobius"/>
    </source>
</evidence>